<feature type="signal peptide" evidence="2">
    <location>
        <begin position="1"/>
        <end position="23"/>
    </location>
</feature>
<sequence>MKKVVLCFIMCLMFFGESIHCYANDGTNDTSVKSSLNTHDSKDNGAISSQVTSDSSVSQVNNETVEKPVISYSTHVQNEGWQKNVENGAVSGTTGQRLRLEAIKIQVANLNKTYPGGVTYSTHVQNIGWQSYLSNGESAGTTGRSLRLEAIKINLTGELSKHYDVYYRVHVENFGWLSWGKNDAPVGSAGFASRLEAIQIKLVAKGTAFSEDQLRPFISASSISYQSHVQNIGWQSSVNNGEISGTTGKGLRMEALRINTINNGLGGSIVYQGHVQDVGWQSEVGNNVITGTVGQGKRLEALKVSLRGELSKYYDVYYRAHVENKGWLDWTKNGGIIGSIGASKRMESVQILLVLKGATAPAIGNHSYATINDFPRPKPTYFSQLDSRWSKNKFNSSTIGPTGCVPTSLAMILHGSYGMNLSPADVAKRMDGFSPWAIGASGKDIVVTAKSYGRSVEQISSQSRAQLLLSQGIPLIMIENVGIDHAVTVYGYNNGKTEVFDPYNKMFFQGWNSLNYMWNKVGTDPVDWDAGRPVFAIR</sequence>
<name>A0A1X0VD19_LEUPS</name>
<gene>
    <name evidence="4" type="ORF">BMR96_05950</name>
</gene>
<dbReference type="eggNOG" id="COG1876">
    <property type="taxonomic scope" value="Bacteria"/>
</dbReference>
<comment type="caution">
    <text evidence="4">The sequence shown here is derived from an EMBL/GenBank/DDBJ whole genome shotgun (WGS) entry which is preliminary data.</text>
</comment>
<feature type="region of interest" description="Disordered" evidence="1">
    <location>
        <begin position="39"/>
        <end position="61"/>
    </location>
</feature>
<dbReference type="AlphaFoldDB" id="A0A1X0VD19"/>
<evidence type="ECO:0000313" key="5">
    <source>
        <dbReference type="Proteomes" id="UP000192288"/>
    </source>
</evidence>
<dbReference type="InterPro" id="IPR006637">
    <property type="entry name" value="ChW"/>
</dbReference>
<evidence type="ECO:0000256" key="2">
    <source>
        <dbReference type="SAM" id="SignalP"/>
    </source>
</evidence>
<keyword evidence="2" id="KW-0732">Signal</keyword>
<dbReference type="EMBL" id="MPLS01000018">
    <property type="protein sequence ID" value="ORI97637.1"/>
    <property type="molecule type" value="Genomic_DNA"/>
</dbReference>
<feature type="domain" description="Peptidase C39-like" evidence="3">
    <location>
        <begin position="381"/>
        <end position="503"/>
    </location>
</feature>
<organism evidence="4 5">
    <name type="scientific">Leuconostoc pseudomesenteroides</name>
    <dbReference type="NCBI Taxonomy" id="33968"/>
    <lineage>
        <taxon>Bacteria</taxon>
        <taxon>Bacillati</taxon>
        <taxon>Bacillota</taxon>
        <taxon>Bacilli</taxon>
        <taxon>Lactobacillales</taxon>
        <taxon>Lactobacillaceae</taxon>
        <taxon>Leuconostoc</taxon>
    </lineage>
</organism>
<dbReference type="Gene3D" id="3.90.70.10">
    <property type="entry name" value="Cysteine proteinases"/>
    <property type="match status" value="1"/>
</dbReference>
<dbReference type="STRING" id="33968.BMS77_04625"/>
<dbReference type="eggNOG" id="COG5263">
    <property type="taxonomic scope" value="Bacteria"/>
</dbReference>
<dbReference type="Pfam" id="PF07538">
    <property type="entry name" value="ChW"/>
    <property type="match status" value="6"/>
</dbReference>
<feature type="compositionally biased region" description="Low complexity" evidence="1">
    <location>
        <begin position="48"/>
        <end position="60"/>
    </location>
</feature>
<dbReference type="RefSeq" id="WP_004915159.1">
    <property type="nucleotide sequence ID" value="NZ_MPLS01000018.1"/>
</dbReference>
<dbReference type="Pfam" id="PF13529">
    <property type="entry name" value="Peptidase_C39_2"/>
    <property type="match status" value="1"/>
</dbReference>
<evidence type="ECO:0000313" key="4">
    <source>
        <dbReference type="EMBL" id="ORI97637.1"/>
    </source>
</evidence>
<dbReference type="InterPro" id="IPR039564">
    <property type="entry name" value="Peptidase_C39-like"/>
</dbReference>
<evidence type="ECO:0000259" key="3">
    <source>
        <dbReference type="Pfam" id="PF13529"/>
    </source>
</evidence>
<evidence type="ECO:0000256" key="1">
    <source>
        <dbReference type="SAM" id="MobiDB-lite"/>
    </source>
</evidence>
<accession>A0A1X0VD19</accession>
<dbReference type="SMART" id="SM00728">
    <property type="entry name" value="ChW"/>
    <property type="match status" value="6"/>
</dbReference>
<proteinExistence type="predicted"/>
<feature type="chain" id="PRO_5010885865" description="Peptidase C39-like domain-containing protein" evidence="2">
    <location>
        <begin position="24"/>
        <end position="538"/>
    </location>
</feature>
<dbReference type="Proteomes" id="UP000192288">
    <property type="component" value="Unassembled WGS sequence"/>
</dbReference>
<reference evidence="4 5" key="1">
    <citation type="journal article" date="2017" name="Front. Microbiol.">
        <title>Genomic Characterization of Dairy Associated Leuconostoc Species and Diversity of Leuconostocs in Undefined Mixed Mesophilic Starter Cultures.</title>
        <authorList>
            <person name="Frantzen C.A."/>
            <person name="Kot W."/>
            <person name="Pedersen T.B."/>
            <person name="Ardo Y.M."/>
            <person name="Broadbent J.R."/>
            <person name="Neve H."/>
            <person name="Hansen L.H."/>
            <person name="Dal Bello F."/>
            <person name="Ostlie H.M."/>
            <person name="Kleppen H.P."/>
            <person name="Vogensen F.K."/>
            <person name="Holo H."/>
        </authorList>
    </citation>
    <scope>NUCLEOTIDE SEQUENCE [LARGE SCALE GENOMIC DNA]</scope>
    <source>
        <strain evidence="4 5">LMGCF08</strain>
    </source>
</reference>
<protein>
    <recommendedName>
        <fullName evidence="3">Peptidase C39-like domain-containing protein</fullName>
    </recommendedName>
</protein>